<feature type="transmembrane region" description="Helical" evidence="7">
    <location>
        <begin position="204"/>
        <end position="224"/>
    </location>
</feature>
<accession>A0ABM6F5Q1</accession>
<keyword evidence="6 7" id="KW-0472">Membrane</keyword>
<dbReference type="CDD" id="cd06261">
    <property type="entry name" value="TM_PBP2"/>
    <property type="match status" value="1"/>
</dbReference>
<evidence type="ECO:0000256" key="2">
    <source>
        <dbReference type="ARBA" id="ARBA00022448"/>
    </source>
</evidence>
<organism evidence="9 10">
    <name type="scientific">Cupriavidus malaysiensis</name>
    <dbReference type="NCBI Taxonomy" id="367825"/>
    <lineage>
        <taxon>Bacteria</taxon>
        <taxon>Pseudomonadati</taxon>
        <taxon>Pseudomonadota</taxon>
        <taxon>Betaproteobacteria</taxon>
        <taxon>Burkholderiales</taxon>
        <taxon>Burkholderiaceae</taxon>
        <taxon>Cupriavidus</taxon>
    </lineage>
</organism>
<feature type="domain" description="ABC transmembrane type-1" evidence="8">
    <location>
        <begin position="75"/>
        <end position="255"/>
    </location>
</feature>
<comment type="similarity">
    <text evidence="7">Belongs to the binding-protein-dependent transport system permease family.</text>
</comment>
<dbReference type="PANTHER" id="PTHR30151:SF38">
    <property type="entry name" value="ALIPHATIC SULFONATES TRANSPORT PERMEASE PROTEIN SSUC-RELATED"/>
    <property type="match status" value="1"/>
</dbReference>
<dbReference type="RefSeq" id="WP_071013683.1">
    <property type="nucleotide sequence ID" value="NZ_CP017754.1"/>
</dbReference>
<gene>
    <name evidence="9" type="ORF">BKK80_14195</name>
</gene>
<evidence type="ECO:0000256" key="7">
    <source>
        <dbReference type="RuleBase" id="RU363032"/>
    </source>
</evidence>
<keyword evidence="2 7" id="KW-0813">Transport</keyword>
<sequence length="272" mass="29453">MSAPLVTASQRGPRTARVRALGQAIAPWVVPVLLVVVWQAASQAGWLSNRVLPAPLAVAEAAWGLAVSGELWKHVWVSTWRALAGFAVGGGLGLALGLLTGTFRPAATLLDSTLQMVRNIPPLALIPLVILWFGIDETAKLFLVSLGVFFPVYLNTYHGIRSVDAGLVEMARSYGLSGWRLYREVILPGALPSILVGVRFSLGLMWVILIVAETISAQSGIGYMTMNAREFLQTDVVLVGILLYALLGKLADVLSRGLERFWLRWHPGYQSA</sequence>
<comment type="subcellular location">
    <subcellularLocation>
        <location evidence="1 7">Cell membrane</location>
        <topology evidence="1 7">Multi-pass membrane protein</topology>
    </subcellularLocation>
</comment>
<proteinExistence type="inferred from homology"/>
<feature type="transmembrane region" description="Helical" evidence="7">
    <location>
        <begin position="82"/>
        <end position="104"/>
    </location>
</feature>
<dbReference type="Gene3D" id="1.10.3720.10">
    <property type="entry name" value="MetI-like"/>
    <property type="match status" value="1"/>
</dbReference>
<dbReference type="PANTHER" id="PTHR30151">
    <property type="entry name" value="ALKANE SULFONATE ABC TRANSPORTER-RELATED, MEMBRANE SUBUNIT"/>
    <property type="match status" value="1"/>
</dbReference>
<dbReference type="InterPro" id="IPR035906">
    <property type="entry name" value="MetI-like_sf"/>
</dbReference>
<evidence type="ECO:0000259" key="8">
    <source>
        <dbReference type="PROSITE" id="PS50928"/>
    </source>
</evidence>
<dbReference type="EMBL" id="CP017754">
    <property type="protein sequence ID" value="AOZ06842.1"/>
    <property type="molecule type" value="Genomic_DNA"/>
</dbReference>
<protein>
    <submittedName>
        <fullName evidence="9">ABC transporter permease</fullName>
    </submittedName>
</protein>
<evidence type="ECO:0000256" key="6">
    <source>
        <dbReference type="ARBA" id="ARBA00023136"/>
    </source>
</evidence>
<keyword evidence="5 7" id="KW-1133">Transmembrane helix</keyword>
<dbReference type="Proteomes" id="UP000177515">
    <property type="component" value="Chromosome 1"/>
</dbReference>
<keyword evidence="3" id="KW-1003">Cell membrane</keyword>
<evidence type="ECO:0000313" key="10">
    <source>
        <dbReference type="Proteomes" id="UP000177515"/>
    </source>
</evidence>
<dbReference type="InterPro" id="IPR000515">
    <property type="entry name" value="MetI-like"/>
</dbReference>
<dbReference type="PROSITE" id="PS50928">
    <property type="entry name" value="ABC_TM1"/>
    <property type="match status" value="1"/>
</dbReference>
<feature type="transmembrane region" description="Helical" evidence="7">
    <location>
        <begin position="141"/>
        <end position="160"/>
    </location>
</feature>
<name>A0ABM6F5Q1_9BURK</name>
<keyword evidence="4 7" id="KW-0812">Transmembrane</keyword>
<evidence type="ECO:0000256" key="1">
    <source>
        <dbReference type="ARBA" id="ARBA00004651"/>
    </source>
</evidence>
<dbReference type="NCBIfam" id="NF008470">
    <property type="entry name" value="PRK11365.1"/>
    <property type="match status" value="1"/>
</dbReference>
<evidence type="ECO:0000313" key="9">
    <source>
        <dbReference type="EMBL" id="AOZ06842.1"/>
    </source>
</evidence>
<evidence type="ECO:0000256" key="3">
    <source>
        <dbReference type="ARBA" id="ARBA00022475"/>
    </source>
</evidence>
<evidence type="ECO:0000256" key="5">
    <source>
        <dbReference type="ARBA" id="ARBA00022989"/>
    </source>
</evidence>
<feature type="transmembrane region" description="Helical" evidence="7">
    <location>
        <begin position="236"/>
        <end position="255"/>
    </location>
</feature>
<dbReference type="SUPFAM" id="SSF161098">
    <property type="entry name" value="MetI-like"/>
    <property type="match status" value="1"/>
</dbReference>
<reference evidence="9 10" key="1">
    <citation type="submission" date="2016-10" db="EMBL/GenBank/DDBJ databases">
        <title>Complete genome sequences of three Cupriavidus strains isolated from various Malaysian environments.</title>
        <authorList>
            <person name="Abdullah A.A.-A."/>
            <person name="Shafie N.A.H."/>
            <person name="Lau N.S."/>
        </authorList>
    </citation>
    <scope>NUCLEOTIDE SEQUENCE [LARGE SCALE GENOMIC DNA]</scope>
    <source>
        <strain evidence="9 10">USMAA1020</strain>
    </source>
</reference>
<feature type="transmembrane region" description="Helical" evidence="7">
    <location>
        <begin position="116"/>
        <end position="135"/>
    </location>
</feature>
<dbReference type="Pfam" id="PF00528">
    <property type="entry name" value="BPD_transp_1"/>
    <property type="match status" value="1"/>
</dbReference>
<keyword evidence="10" id="KW-1185">Reference proteome</keyword>
<feature type="transmembrane region" description="Helical" evidence="7">
    <location>
        <begin position="20"/>
        <end position="41"/>
    </location>
</feature>
<evidence type="ECO:0000256" key="4">
    <source>
        <dbReference type="ARBA" id="ARBA00022692"/>
    </source>
</evidence>